<reference evidence="3" key="1">
    <citation type="journal article" date="2014" name="Int. J. Syst. Evol. Microbiol.">
        <title>Complete genome of a new Firmicutes species belonging to the dominant human colonic microbiota ('Ruminococcus bicirculans') reveals two chromosomes and a selective capacity to utilize plant glucans.</title>
        <authorList>
            <consortium name="NISC Comparative Sequencing Program"/>
            <person name="Wegmann U."/>
            <person name="Louis P."/>
            <person name="Goesmann A."/>
            <person name="Henrissat B."/>
            <person name="Duncan S.H."/>
            <person name="Flint H.J."/>
        </authorList>
    </citation>
    <scope>NUCLEOTIDE SEQUENCE</scope>
    <source>
        <strain evidence="3">CGMCC 1.8884</strain>
    </source>
</reference>
<feature type="region of interest" description="Disordered" evidence="1">
    <location>
        <begin position="15"/>
        <end position="41"/>
    </location>
</feature>
<dbReference type="EMBL" id="BMLZ01000018">
    <property type="protein sequence ID" value="GGP29981.1"/>
    <property type="molecule type" value="Genomic_DNA"/>
</dbReference>
<dbReference type="Proteomes" id="UP000652720">
    <property type="component" value="Unassembled WGS sequence"/>
</dbReference>
<evidence type="ECO:0000313" key="4">
    <source>
        <dbReference type="Proteomes" id="UP000630135"/>
    </source>
</evidence>
<reference evidence="4" key="3">
    <citation type="journal article" date="2019" name="Int. J. Syst. Evol. Microbiol.">
        <title>The Global Catalogue of Microorganisms (GCM) 10K type strain sequencing project: providing services to taxonomists for standard genome sequencing and annotation.</title>
        <authorList>
            <consortium name="The Broad Institute Genomics Platform"/>
            <consortium name="The Broad Institute Genome Sequencing Center for Infectious Disease"/>
            <person name="Wu L."/>
            <person name="Ma J."/>
        </authorList>
    </citation>
    <scope>NUCLEOTIDE SEQUENCE [LARGE SCALE GENOMIC DNA]</scope>
    <source>
        <strain evidence="4">CGMCC 1.8884</strain>
    </source>
</reference>
<keyword evidence="4" id="KW-1185">Reference proteome</keyword>
<evidence type="ECO:0008006" key="6">
    <source>
        <dbReference type="Google" id="ProtNLM"/>
    </source>
</evidence>
<dbReference type="AlphaFoldDB" id="A0AAV4K618"/>
<evidence type="ECO:0000313" key="3">
    <source>
        <dbReference type="EMBL" id="GGP29981.1"/>
    </source>
</evidence>
<evidence type="ECO:0000313" key="5">
    <source>
        <dbReference type="Proteomes" id="UP000652720"/>
    </source>
</evidence>
<name>A0AAV4K618_9DEIO</name>
<reference evidence="2" key="4">
    <citation type="submission" date="2023-08" db="EMBL/GenBank/DDBJ databases">
        <authorList>
            <person name="Sun Q."/>
            <person name="Zhou Y."/>
        </authorList>
    </citation>
    <scope>NUCLEOTIDE SEQUENCE</scope>
    <source>
        <strain evidence="3">CGMCC 1.8884</strain>
        <strain evidence="2">CGMCC 1.8885</strain>
    </source>
</reference>
<evidence type="ECO:0000313" key="2">
    <source>
        <dbReference type="EMBL" id="GGI87216.1"/>
    </source>
</evidence>
<accession>A0AAV4K618</accession>
<reference evidence="2" key="2">
    <citation type="journal article" date="2014" name="Int. J. Syst. Evol. Microbiol.">
        <title>Complete genome sequence of Corynebacterium casei LMG S-19264T (=DSM 44701T), isolated from a smear-ripened cheese.</title>
        <authorList>
            <consortium name="US DOE Joint Genome Institute (JGI-PGF)"/>
            <person name="Walter F."/>
            <person name="Albersmeier A."/>
            <person name="Kalinowski J."/>
            <person name="Ruckert C."/>
        </authorList>
    </citation>
    <scope>NUCLEOTIDE SEQUENCE</scope>
    <source>
        <strain evidence="2">CGMCC 1.8885</strain>
    </source>
</reference>
<dbReference type="RefSeq" id="WP_017869996.1">
    <property type="nucleotide sequence ID" value="NZ_BMLZ01000018.1"/>
</dbReference>
<dbReference type="Proteomes" id="UP000630135">
    <property type="component" value="Unassembled WGS sequence"/>
</dbReference>
<protein>
    <recommendedName>
        <fullName evidence="6">Mu-like prophage FluMu N-terminal domain-containing protein</fullName>
    </recommendedName>
</protein>
<evidence type="ECO:0000256" key="1">
    <source>
        <dbReference type="SAM" id="MobiDB-lite"/>
    </source>
</evidence>
<sequence length="94" mass="9759">MSDVKFIRAGRFVSPTGEDLGPATAKAEASAQEDAPTLRTGDLPGNFVGIAKLREGDVTTYEALRAKDKAALVDLGLTAEQADSALAKANDPVN</sequence>
<comment type="caution">
    <text evidence="2">The sequence shown here is derived from an EMBL/GenBank/DDBJ whole genome shotgun (WGS) entry which is preliminary data.</text>
</comment>
<proteinExistence type="predicted"/>
<organism evidence="2 5">
    <name type="scientific">Deinococcus wulumuqiensis</name>
    <dbReference type="NCBI Taxonomy" id="980427"/>
    <lineage>
        <taxon>Bacteria</taxon>
        <taxon>Thermotogati</taxon>
        <taxon>Deinococcota</taxon>
        <taxon>Deinococci</taxon>
        <taxon>Deinococcales</taxon>
        <taxon>Deinococcaceae</taxon>
        <taxon>Deinococcus</taxon>
    </lineage>
</organism>
<dbReference type="GeneID" id="59164406"/>
<gene>
    <name evidence="3" type="ORF">GCM10008021_16320</name>
    <name evidence="2" type="ORF">GCM10010914_22080</name>
</gene>
<dbReference type="EMBL" id="BMMA01000022">
    <property type="protein sequence ID" value="GGI87216.1"/>
    <property type="molecule type" value="Genomic_DNA"/>
</dbReference>